<feature type="domain" description="Mechanosensitive ion channel MscS C-terminal" evidence="11">
    <location>
        <begin position="624"/>
        <end position="711"/>
    </location>
</feature>
<evidence type="ECO:0000259" key="10">
    <source>
        <dbReference type="Pfam" id="PF00924"/>
    </source>
</evidence>
<evidence type="ECO:0000313" key="13">
    <source>
        <dbReference type="EMBL" id="CUJ96095.1"/>
    </source>
</evidence>
<dbReference type="InterPro" id="IPR006685">
    <property type="entry name" value="MscS_channel_2nd"/>
</dbReference>
<dbReference type="InterPro" id="IPR049142">
    <property type="entry name" value="MS_channel_1st"/>
</dbReference>
<dbReference type="AlphaFoldDB" id="A0A0P1IF93"/>
<evidence type="ECO:0000256" key="5">
    <source>
        <dbReference type="ARBA" id="ARBA00022989"/>
    </source>
</evidence>
<feature type="region of interest" description="Disordered" evidence="7">
    <location>
        <begin position="737"/>
        <end position="760"/>
    </location>
</feature>
<feature type="transmembrane region" description="Helical" evidence="8">
    <location>
        <begin position="533"/>
        <end position="551"/>
    </location>
</feature>
<dbReference type="SUPFAM" id="SSF82689">
    <property type="entry name" value="Mechanosensitive channel protein MscS (YggB), C-terminal domain"/>
    <property type="match status" value="1"/>
</dbReference>
<feature type="transmembrane region" description="Helical" evidence="8">
    <location>
        <begin position="416"/>
        <end position="433"/>
    </location>
</feature>
<dbReference type="Gene3D" id="1.10.287.1260">
    <property type="match status" value="1"/>
</dbReference>
<dbReference type="SUPFAM" id="SSF50182">
    <property type="entry name" value="Sm-like ribonucleoproteins"/>
    <property type="match status" value="1"/>
</dbReference>
<dbReference type="InterPro" id="IPR011014">
    <property type="entry name" value="MscS_channel_TM-2"/>
</dbReference>
<keyword evidence="3" id="KW-1003">Cell membrane</keyword>
<dbReference type="PANTHER" id="PTHR30460:SF0">
    <property type="entry name" value="MODERATE CONDUCTANCE MECHANOSENSITIVE CHANNEL YBIO"/>
    <property type="match status" value="1"/>
</dbReference>
<comment type="similarity">
    <text evidence="2">Belongs to the MscS (TC 1.A.23) family.</text>
</comment>
<dbReference type="Gene3D" id="2.30.30.60">
    <property type="match status" value="1"/>
</dbReference>
<sequence length="760" mass="82450">MTRLFSLLAFAIFISLGSESLAQVPLPSTSSGSDTAEMATTVPEDITTDEINSMVARMSDDEVRNLLLYQLDAVAAKNETVTPTLSTSERVAKLWTAFTTPTVDAVKKLPVVGPKIGEAFSNFSASYGGGGAVMTMLGLIALVIAIALGVEFAVRAWLARSSSVTAQDSTETGLREAVVFLLKRFMREIFGLVVFYVVIRTLGRTVLSPQQLAFAGPFVLNLIWLPRLTGACSRFILAPHRSDLRLVNVNDQWAKFLHRNIIGLFFLAGFTLFFTGFSNSNGVPTSETRIGFWLDSLVYVYIIFIALTAREGLIDLMRGTDPDRTVADETFAKFYPYFAVGVAVATWVLVSTLIGLQQISALVHGAHYLTMFLLLMAPVIDTAIRGLVRHVVPPMRGEGPAAEGAYLSTKRSLVRIGRVIAAGIIIVMIANAWDFSVGALMREGVGIADNVFGFLMTAVVGYVAYEGVSLWINSRLAAEFTALGMSEEEADAEMGGASGSRLSTVLPLMLLTARIAIIVVFGLLAIGNLGIDITPLLAGAGVIGLAIGFGAQKLVSDIVSGVFFLVDDAFRTGEYVEIDGTMGAVEKISIRSMQLRHHRGAVHTIPYGEIPKLTNYSRDWVIMKLKFTVPFDTNPNQIKKIFKKIGQEMLEDPLFKDDFLQPFKSQGVFDIDDVGMVIRGKFMAKPGKQFMIRKEIFNKIKAAFAESGIDFARREVRVALSDTDTHEDLSEQQQAAIMGAAAATASQQEEAPAAAPKGPD</sequence>
<evidence type="ECO:0000259" key="11">
    <source>
        <dbReference type="Pfam" id="PF21082"/>
    </source>
</evidence>
<dbReference type="InterPro" id="IPR011066">
    <property type="entry name" value="MscS_channel_C_sf"/>
</dbReference>
<keyword evidence="9" id="KW-0732">Signal</keyword>
<name>A0A0P1IF93_9RHOB</name>
<dbReference type="Pfam" id="PF21088">
    <property type="entry name" value="MS_channel_1st"/>
    <property type="match status" value="1"/>
</dbReference>
<feature type="transmembrane region" description="Helical" evidence="8">
    <location>
        <begin position="290"/>
        <end position="309"/>
    </location>
</feature>
<dbReference type="Pfam" id="PF00924">
    <property type="entry name" value="MS_channel_2nd"/>
    <property type="match status" value="1"/>
</dbReference>
<feature type="transmembrane region" description="Helical" evidence="8">
    <location>
        <begin position="368"/>
        <end position="388"/>
    </location>
</feature>
<feature type="chain" id="PRO_5006065202" evidence="9">
    <location>
        <begin position="23"/>
        <end position="760"/>
    </location>
</feature>
<reference evidence="14" key="1">
    <citation type="submission" date="2015-09" db="EMBL/GenBank/DDBJ databases">
        <authorList>
            <person name="Rodrigo-Torres Lidia"/>
            <person name="Arahal R.David."/>
        </authorList>
    </citation>
    <scope>NUCLEOTIDE SEQUENCE [LARGE SCALE GENOMIC DNA]</scope>
    <source>
        <strain evidence="14">CECT 7735</strain>
    </source>
</reference>
<dbReference type="STRING" id="1715693.PH7735_01951"/>
<protein>
    <submittedName>
        <fullName evidence="13">Putative MscS family protein YfkC</fullName>
    </submittedName>
</protein>
<accession>A0A0P1IF93</accession>
<dbReference type="Gene3D" id="3.30.70.100">
    <property type="match status" value="1"/>
</dbReference>
<feature type="transmembrane region" description="Helical" evidence="8">
    <location>
        <begin position="132"/>
        <end position="154"/>
    </location>
</feature>
<evidence type="ECO:0000256" key="2">
    <source>
        <dbReference type="ARBA" id="ARBA00008017"/>
    </source>
</evidence>
<feature type="transmembrane region" description="Helical" evidence="8">
    <location>
        <begin position="257"/>
        <end position="278"/>
    </location>
</feature>
<feature type="domain" description="Mechanosensitive ion channel MscS" evidence="10">
    <location>
        <begin position="554"/>
        <end position="618"/>
    </location>
</feature>
<dbReference type="InterPro" id="IPR049278">
    <property type="entry name" value="MS_channel_C"/>
</dbReference>
<dbReference type="InterPro" id="IPR023408">
    <property type="entry name" value="MscS_beta-dom_sf"/>
</dbReference>
<evidence type="ECO:0000256" key="7">
    <source>
        <dbReference type="SAM" id="MobiDB-lite"/>
    </source>
</evidence>
<dbReference type="EMBL" id="CYTW01000001">
    <property type="protein sequence ID" value="CUJ96095.1"/>
    <property type="molecule type" value="Genomic_DNA"/>
</dbReference>
<evidence type="ECO:0000256" key="6">
    <source>
        <dbReference type="ARBA" id="ARBA00023136"/>
    </source>
</evidence>
<dbReference type="PANTHER" id="PTHR30460">
    <property type="entry name" value="MODERATE CONDUCTANCE MECHANOSENSITIVE CHANNEL YBIO"/>
    <property type="match status" value="1"/>
</dbReference>
<keyword evidence="14" id="KW-1185">Reference proteome</keyword>
<feature type="transmembrane region" description="Helical" evidence="8">
    <location>
        <begin position="445"/>
        <end position="465"/>
    </location>
</feature>
<evidence type="ECO:0000256" key="3">
    <source>
        <dbReference type="ARBA" id="ARBA00022475"/>
    </source>
</evidence>
<dbReference type="GO" id="GO:0005886">
    <property type="term" value="C:plasma membrane"/>
    <property type="evidence" value="ECO:0007669"/>
    <property type="project" value="UniProtKB-SubCell"/>
</dbReference>
<feature type="domain" description="Mechanosensitive ion channel transmembrane helices 2/3" evidence="12">
    <location>
        <begin position="514"/>
        <end position="552"/>
    </location>
</feature>
<proteinExistence type="inferred from homology"/>
<evidence type="ECO:0000256" key="1">
    <source>
        <dbReference type="ARBA" id="ARBA00004651"/>
    </source>
</evidence>
<feature type="transmembrane region" description="Helical" evidence="8">
    <location>
        <begin position="334"/>
        <end position="356"/>
    </location>
</feature>
<dbReference type="InterPro" id="IPR045276">
    <property type="entry name" value="YbiO_bact"/>
</dbReference>
<evidence type="ECO:0000256" key="8">
    <source>
        <dbReference type="SAM" id="Phobius"/>
    </source>
</evidence>
<dbReference type="Proteomes" id="UP000051870">
    <property type="component" value="Unassembled WGS sequence"/>
</dbReference>
<feature type="signal peptide" evidence="9">
    <location>
        <begin position="1"/>
        <end position="22"/>
    </location>
</feature>
<keyword evidence="6 8" id="KW-0472">Membrane</keyword>
<dbReference type="InterPro" id="IPR010920">
    <property type="entry name" value="LSM_dom_sf"/>
</dbReference>
<comment type="subcellular location">
    <subcellularLocation>
        <location evidence="1">Cell membrane</location>
        <topology evidence="1">Multi-pass membrane protein</topology>
    </subcellularLocation>
</comment>
<gene>
    <name evidence="13" type="primary">yfkC</name>
    <name evidence="13" type="ORF">PH7735_01951</name>
</gene>
<feature type="transmembrane region" description="Helical" evidence="8">
    <location>
        <begin position="504"/>
        <end position="527"/>
    </location>
</feature>
<evidence type="ECO:0000256" key="4">
    <source>
        <dbReference type="ARBA" id="ARBA00022692"/>
    </source>
</evidence>
<evidence type="ECO:0000256" key="9">
    <source>
        <dbReference type="SAM" id="SignalP"/>
    </source>
</evidence>
<dbReference type="GO" id="GO:0008381">
    <property type="term" value="F:mechanosensitive monoatomic ion channel activity"/>
    <property type="evidence" value="ECO:0007669"/>
    <property type="project" value="InterPro"/>
</dbReference>
<keyword evidence="4 8" id="KW-0812">Transmembrane</keyword>
<dbReference type="SUPFAM" id="SSF82861">
    <property type="entry name" value="Mechanosensitive channel protein MscS (YggB), transmembrane region"/>
    <property type="match status" value="1"/>
</dbReference>
<evidence type="ECO:0000259" key="12">
    <source>
        <dbReference type="Pfam" id="PF21088"/>
    </source>
</evidence>
<evidence type="ECO:0000313" key="14">
    <source>
        <dbReference type="Proteomes" id="UP000051870"/>
    </source>
</evidence>
<keyword evidence="5 8" id="KW-1133">Transmembrane helix</keyword>
<dbReference type="Pfam" id="PF21082">
    <property type="entry name" value="MS_channel_3rd"/>
    <property type="match status" value="1"/>
</dbReference>
<organism evidence="13 14">
    <name type="scientific">Shimia thalassica</name>
    <dbReference type="NCBI Taxonomy" id="1715693"/>
    <lineage>
        <taxon>Bacteria</taxon>
        <taxon>Pseudomonadati</taxon>
        <taxon>Pseudomonadota</taxon>
        <taxon>Alphaproteobacteria</taxon>
        <taxon>Rhodobacterales</taxon>
        <taxon>Roseobacteraceae</taxon>
    </lineage>
</organism>